<sequence>MCTPEVFTTTYEPDGPPSDRHMAVYLDDTGELWSDYPTMPAGDHVLPLVWAAGQTVSRQDLADRGVTLRRIGWCK</sequence>
<keyword evidence="2" id="KW-1185">Reference proteome</keyword>
<evidence type="ECO:0000313" key="2">
    <source>
        <dbReference type="Proteomes" id="UP001230328"/>
    </source>
</evidence>
<proteinExistence type="predicted"/>
<dbReference type="RefSeq" id="WP_307527430.1">
    <property type="nucleotide sequence ID" value="NZ_JAUSZI010000002.1"/>
</dbReference>
<gene>
    <name evidence="1" type="ORF">QF035_008937</name>
</gene>
<dbReference type="EMBL" id="JAUSZI010000002">
    <property type="protein sequence ID" value="MDQ1031355.1"/>
    <property type="molecule type" value="Genomic_DNA"/>
</dbReference>
<organism evidence="1 2">
    <name type="scientific">Streptomyces umbrinus</name>
    <dbReference type="NCBI Taxonomy" id="67370"/>
    <lineage>
        <taxon>Bacteria</taxon>
        <taxon>Bacillati</taxon>
        <taxon>Actinomycetota</taxon>
        <taxon>Actinomycetes</taxon>
        <taxon>Kitasatosporales</taxon>
        <taxon>Streptomycetaceae</taxon>
        <taxon>Streptomyces</taxon>
        <taxon>Streptomyces phaeochromogenes group</taxon>
    </lineage>
</organism>
<reference evidence="1 2" key="1">
    <citation type="submission" date="2023-07" db="EMBL/GenBank/DDBJ databases">
        <title>Comparative genomics of wheat-associated soil bacteria to identify genetic determinants of phenazine resistance.</title>
        <authorList>
            <person name="Mouncey N."/>
        </authorList>
    </citation>
    <scope>NUCLEOTIDE SEQUENCE [LARGE SCALE GENOMIC DNA]</scope>
    <source>
        <strain evidence="1 2">V2I4</strain>
    </source>
</reference>
<dbReference type="Proteomes" id="UP001230328">
    <property type="component" value="Unassembled WGS sequence"/>
</dbReference>
<accession>A0ABU0T6B8</accession>
<evidence type="ECO:0000313" key="1">
    <source>
        <dbReference type="EMBL" id="MDQ1031355.1"/>
    </source>
</evidence>
<comment type="caution">
    <text evidence="1">The sequence shown here is derived from an EMBL/GenBank/DDBJ whole genome shotgun (WGS) entry which is preliminary data.</text>
</comment>
<protein>
    <submittedName>
        <fullName evidence="1">Uncharacterized protein</fullName>
    </submittedName>
</protein>
<name>A0ABU0T6B8_9ACTN</name>